<dbReference type="VEuPathDB" id="ToxoDB:NCLIV_017110"/>
<gene>
    <name evidence="3" type="ORF">BN1204_017110</name>
    <name evidence="2" type="ORF">NCLIV_017110</name>
</gene>
<dbReference type="Gene3D" id="2.130.10.10">
    <property type="entry name" value="YVTN repeat-like/Quinoprotein amine dehydrogenase"/>
    <property type="match status" value="1"/>
</dbReference>
<feature type="region of interest" description="Disordered" evidence="1">
    <location>
        <begin position="566"/>
        <end position="1126"/>
    </location>
</feature>
<proteinExistence type="predicted"/>
<dbReference type="EMBL" id="FR823387">
    <property type="protein sequence ID" value="CBZ51919.1"/>
    <property type="molecule type" value="Genomic_DNA"/>
</dbReference>
<evidence type="ECO:0000313" key="4">
    <source>
        <dbReference type="Proteomes" id="UP000007494"/>
    </source>
</evidence>
<feature type="compositionally biased region" description="Basic and acidic residues" evidence="1">
    <location>
        <begin position="458"/>
        <end position="473"/>
    </location>
</feature>
<feature type="compositionally biased region" description="Polar residues" evidence="1">
    <location>
        <begin position="1410"/>
        <end position="1420"/>
    </location>
</feature>
<sequence>MSASGAHQQVRVSAVEGLPESLSPGEDAGEARAASGSQSGEPSSNEPWRRGSLPSLSVPPSGARSGDEDNRRQAAQSPLSKSKRNSGGNWFDFLFKWRGAHKHRNAIQLAQAFGIANQPGKPGPVIGIVVCKGPRNELQGLAVATPRVVERYLLDGRLQQRVAVPEPLTCFVGGKIGGVGRVLLCGTQGGRVFILKAETFEQLLELDSSEAYSAAGVSFDAGLALDDLPPRGGLTFSRDPLGRGSDAAPGRKGNGFFGFGDSSAKREKREAARQIGGSFDGQEGRQQKDTEDGSAPVSDGAGARRESEEERKSSEWRAPTEGDGTKTPAGVPACLAISSLTIKSTFAEFVHFVIAGNVRGHVFVWQVPSTKLVHLLSFPGNRAEAAFLVSQESLSSASSLSRDRTEDASAPSAKRPSLSPRSGDEAARRMRRPGDRSGEEPLRAEESRTCPHSGTACPERREKGLRHSSEGACRRRPRRGRRRGSFAAQGAFAEDSGLRESAGLPGESQKEAEDFFANRAVPFLSDRGDSAASRREEVGARGERHASVVSVAEAIHAVGSVAEIDLSDGDTDGEDAAPLGGFADEGSAGAKKGGKSWRKVKKASRPACLSETPDKAFFGDSCGARPDGAGSPAEKASSSQKSKGVSKRGVNAKKLLGGLGMAVAETRSARRDSGSSGQASVRTLGDEDRSELHTPADAVSSVRQPAARLFQSEEQHGAWPRRDHRAARESVESPRENSRRAPRGNDEERFQSALEDVTHVSSVHGGGEFHSFSPQTQASLQPRTRGECEGDGSGGVGAAVEREAEAGGSGRLSERTSVERLSVSENGGEEERRDAFSSLKLPVDGHREKSGTSQLRGRETSEDEAMEDVSLASDCPSPGGLRELDFSRRLGDAVLPPEMNNHGLPPRSAEESGASGDEGRRADPEPARRQGTGEEARNGDEFGSVPQAEEEEDVPGRVVGGEEIRLGTHQERGRDGRQEVPRSDDRVNGRAENPRSEERLGARGSLETEMAKRAAEEASGAGERPEEITGKDCAVLRPSSPSSSVSSLESAGAEKQSAFPGPSPNDASASEAGREGEPSESEDGTRDFRLCGARVSPDSGSPEGGVRREDRVSLPPSPSPVPSDEIFLRDEPTHPYLNEHVEMTSGRVDEAAFSDEASEAGPQARRACGAWQSSSCVGHDDACDRRRRTLASQDGDEQRYVGALLTVAAFDQLWIGYGDGTVAVFALSDYCLLECSKLATSDVSRMEFSKYAEVVLILSGNQLVTVWSVRTLRCLCQVPTSMLTCGMPLAYLYVLEAPEAWDSKVTILLAGCMDGSISVRRLEKSADDDLRFLLIRNYVREVEPQVPISAICIDSWLNAAFVGDASGVVFTLPYVFQLLDPTLVPAVAPPQDDSGYQEEGRPAHSKPESVAQSLSSEDLS</sequence>
<dbReference type="SUPFAM" id="SSF50978">
    <property type="entry name" value="WD40 repeat-like"/>
    <property type="match status" value="1"/>
</dbReference>
<evidence type="ECO:0000313" key="2">
    <source>
        <dbReference type="EMBL" id="CBZ51919.1"/>
    </source>
</evidence>
<dbReference type="OrthoDB" id="332225at2759"/>
<keyword evidence="4" id="KW-1185">Reference proteome</keyword>
<feature type="compositionally biased region" description="Basic and acidic residues" evidence="1">
    <location>
        <begin position="302"/>
        <end position="324"/>
    </location>
</feature>
<feature type="compositionally biased region" description="Basic and acidic residues" evidence="1">
    <location>
        <begin position="1398"/>
        <end position="1407"/>
    </location>
</feature>
<feature type="compositionally biased region" description="Basic and acidic residues" evidence="1">
    <location>
        <begin position="282"/>
        <end position="291"/>
    </location>
</feature>
<protein>
    <submittedName>
        <fullName evidence="2">Uncharacterized protein</fullName>
    </submittedName>
</protein>
<evidence type="ECO:0000256" key="1">
    <source>
        <dbReference type="SAM" id="MobiDB-lite"/>
    </source>
</evidence>
<dbReference type="Proteomes" id="UP000007494">
    <property type="component" value="Chromosome VI"/>
</dbReference>
<feature type="compositionally biased region" description="Basic and acidic residues" evidence="1">
    <location>
        <begin position="263"/>
        <end position="272"/>
    </location>
</feature>
<dbReference type="GeneID" id="13444629"/>
<feature type="compositionally biased region" description="Polar residues" evidence="1">
    <location>
        <begin position="1"/>
        <end position="11"/>
    </location>
</feature>
<name>F0VDX6_NEOCL</name>
<feature type="region of interest" description="Disordered" evidence="1">
    <location>
        <begin position="395"/>
        <end position="511"/>
    </location>
</feature>
<dbReference type="eggNOG" id="ENOG502SSDI">
    <property type="taxonomic scope" value="Eukaryota"/>
</dbReference>
<dbReference type="OMA" id="IGIVVCK"/>
<reference evidence="4" key="3">
    <citation type="journal article" date="2012" name="PLoS Pathog.">
        <title>Comparative genomics of the apicomplexan parasites Toxoplasma gondii and Neospora caninum: Coccidia differing in host range and transmission strategy.</title>
        <authorList>
            <person name="Reid A.J."/>
            <person name="Vermont S.J."/>
            <person name="Cotton J.A."/>
            <person name="Harris D."/>
            <person name="Hill-Cawthorne G.A."/>
            <person name="Konen-Waisman S."/>
            <person name="Latham S.M."/>
            <person name="Mourier T."/>
            <person name="Norton R."/>
            <person name="Quail M.A."/>
            <person name="Sanders M."/>
            <person name="Shanmugam D."/>
            <person name="Sohal A."/>
            <person name="Wasmuth J.D."/>
            <person name="Brunk B."/>
            <person name="Grigg M.E."/>
            <person name="Howard J.C."/>
            <person name="Parkinson J."/>
            <person name="Roos D.S."/>
            <person name="Trees A.J."/>
            <person name="Berriman M."/>
            <person name="Pain A."/>
            <person name="Wastling J.M."/>
        </authorList>
    </citation>
    <scope>NUCLEOTIDE SEQUENCE [LARGE SCALE GENOMIC DNA]</scope>
    <source>
        <strain evidence="4">Liverpool</strain>
    </source>
</reference>
<dbReference type="InterPro" id="IPR036322">
    <property type="entry name" value="WD40_repeat_dom_sf"/>
</dbReference>
<feature type="compositionally biased region" description="Basic and acidic residues" evidence="1">
    <location>
        <begin position="726"/>
        <end position="750"/>
    </location>
</feature>
<feature type="compositionally biased region" description="Basic and acidic residues" evidence="1">
    <location>
        <begin position="422"/>
        <end position="449"/>
    </location>
</feature>
<feature type="compositionally biased region" description="Polar residues" evidence="1">
    <location>
        <begin position="772"/>
        <end position="782"/>
    </location>
</feature>
<dbReference type="InterPro" id="IPR015943">
    <property type="entry name" value="WD40/YVTN_repeat-like_dom_sf"/>
</dbReference>
<feature type="compositionally biased region" description="Basic and acidic residues" evidence="1">
    <location>
        <begin position="1072"/>
        <end position="1089"/>
    </location>
</feature>
<reference evidence="2" key="2">
    <citation type="submission" date="2011-03" db="EMBL/GenBank/DDBJ databases">
        <title>Comparative genomics and transcriptomics of Neospora caninum and Toxoplasma gondii.</title>
        <authorList>
            <person name="Reid A.J."/>
            <person name="Sohal A."/>
            <person name="Harris D."/>
            <person name="Quail M."/>
            <person name="Sanders M."/>
            <person name="Berriman M."/>
            <person name="Wastling J.M."/>
            <person name="Pain A."/>
        </authorList>
    </citation>
    <scope>NUCLEOTIDE SEQUENCE</scope>
    <source>
        <strain evidence="2">Liverpool</strain>
    </source>
</reference>
<feature type="compositionally biased region" description="Basic and acidic residues" evidence="1">
    <location>
        <begin position="882"/>
        <end position="891"/>
    </location>
</feature>
<dbReference type="RefSeq" id="XP_003881952.1">
    <property type="nucleotide sequence ID" value="XM_003881903.1"/>
</dbReference>
<organism evidence="2 4">
    <name type="scientific">Neospora caninum (strain Liverpool)</name>
    <dbReference type="NCBI Taxonomy" id="572307"/>
    <lineage>
        <taxon>Eukaryota</taxon>
        <taxon>Sar</taxon>
        <taxon>Alveolata</taxon>
        <taxon>Apicomplexa</taxon>
        <taxon>Conoidasida</taxon>
        <taxon>Coccidia</taxon>
        <taxon>Eucoccidiorida</taxon>
        <taxon>Eimeriorina</taxon>
        <taxon>Sarcocystidae</taxon>
        <taxon>Neospora</taxon>
    </lineage>
</organism>
<feature type="region of interest" description="Disordered" evidence="1">
    <location>
        <begin position="1389"/>
        <end position="1420"/>
    </location>
</feature>
<feature type="compositionally biased region" description="Basic and acidic residues" evidence="1">
    <location>
        <begin position="843"/>
        <end position="860"/>
    </location>
</feature>
<feature type="compositionally biased region" description="Acidic residues" evidence="1">
    <location>
        <begin position="566"/>
        <end position="575"/>
    </location>
</feature>
<dbReference type="FunCoup" id="F0VDX6">
    <property type="interactions" value="2"/>
</dbReference>
<evidence type="ECO:0000313" key="3">
    <source>
        <dbReference type="EMBL" id="CEL65881.1"/>
    </source>
</evidence>
<feature type="compositionally biased region" description="Basic residues" evidence="1">
    <location>
        <begin position="474"/>
        <end position="484"/>
    </location>
</feature>
<feature type="compositionally biased region" description="Basic residues" evidence="1">
    <location>
        <begin position="592"/>
        <end position="604"/>
    </location>
</feature>
<feature type="compositionally biased region" description="Low complexity" evidence="1">
    <location>
        <begin position="1039"/>
        <end position="1050"/>
    </location>
</feature>
<feature type="compositionally biased region" description="Low complexity" evidence="1">
    <location>
        <begin position="52"/>
        <end position="61"/>
    </location>
</feature>
<feature type="compositionally biased region" description="Basic and acidic residues" evidence="1">
    <location>
        <begin position="960"/>
        <end position="1001"/>
    </location>
</feature>
<feature type="compositionally biased region" description="Polar residues" evidence="1">
    <location>
        <begin position="73"/>
        <end position="84"/>
    </location>
</feature>
<feature type="compositionally biased region" description="Basic and acidic residues" evidence="1">
    <location>
        <begin position="684"/>
        <end position="694"/>
    </location>
</feature>
<reference evidence="2" key="1">
    <citation type="submission" date="2011-02" db="EMBL/GenBank/DDBJ databases">
        <authorList>
            <person name="Aslett M."/>
        </authorList>
    </citation>
    <scope>NUCLEOTIDE SEQUENCE</scope>
    <source>
        <strain evidence="2">Liverpool</strain>
    </source>
</reference>
<dbReference type="EMBL" id="LN714480">
    <property type="protein sequence ID" value="CEL65881.1"/>
    <property type="molecule type" value="Genomic_DNA"/>
</dbReference>
<accession>F0VDX6</accession>
<feature type="region of interest" description="Disordered" evidence="1">
    <location>
        <begin position="1"/>
        <end position="84"/>
    </location>
</feature>
<dbReference type="InParanoid" id="F0VDX6"/>
<reference evidence="3" key="4">
    <citation type="journal article" date="2015" name="PLoS ONE">
        <title>Comprehensive Evaluation of Toxoplasma gondii VEG and Neospora caninum LIV Genomes with Tachyzoite Stage Transcriptome and Proteome Defines Novel Transcript Features.</title>
        <authorList>
            <person name="Ramaprasad A."/>
            <person name="Mourier T."/>
            <person name="Naeem R."/>
            <person name="Malas T.B."/>
            <person name="Moussa E."/>
            <person name="Panigrahi A."/>
            <person name="Vermont S.J."/>
            <person name="Otto T.D."/>
            <person name="Wastling J."/>
            <person name="Pain A."/>
        </authorList>
    </citation>
    <scope>NUCLEOTIDE SEQUENCE</scope>
    <source>
        <strain evidence="3">Liverpool</strain>
    </source>
</reference>
<feature type="region of interest" description="Disordered" evidence="1">
    <location>
        <begin position="235"/>
        <end position="331"/>
    </location>
</feature>
<feature type="compositionally biased region" description="Polar residues" evidence="1">
    <location>
        <begin position="35"/>
        <end position="46"/>
    </location>
</feature>
<feature type="compositionally biased region" description="Basic and acidic residues" evidence="1">
    <location>
        <begin position="917"/>
        <end position="940"/>
    </location>
</feature>